<feature type="signal peptide" evidence="1">
    <location>
        <begin position="1"/>
        <end position="19"/>
    </location>
</feature>
<name>A0ABS9YCG8_9ACTN</name>
<evidence type="ECO:0000313" key="3">
    <source>
        <dbReference type="Proteomes" id="UP001165269"/>
    </source>
</evidence>
<evidence type="ECO:0000313" key="2">
    <source>
        <dbReference type="EMBL" id="MCI3274890.1"/>
    </source>
</evidence>
<proteinExistence type="predicted"/>
<organism evidence="2 3">
    <name type="scientific">Streptomyces cylindrosporus</name>
    <dbReference type="NCBI Taxonomy" id="2927583"/>
    <lineage>
        <taxon>Bacteria</taxon>
        <taxon>Bacillati</taxon>
        <taxon>Actinomycetota</taxon>
        <taxon>Actinomycetes</taxon>
        <taxon>Kitasatosporales</taxon>
        <taxon>Streptomycetaceae</taxon>
        <taxon>Streptomyces</taxon>
    </lineage>
</organism>
<keyword evidence="1" id="KW-0732">Signal</keyword>
<evidence type="ECO:0000256" key="1">
    <source>
        <dbReference type="SAM" id="SignalP"/>
    </source>
</evidence>
<reference evidence="2" key="1">
    <citation type="submission" date="2022-03" db="EMBL/GenBank/DDBJ databases">
        <title>Streptomyces 7R015 and 7R016 isolated from Barleria lupulina in Thailand.</title>
        <authorList>
            <person name="Kanchanasin P."/>
            <person name="Phongsopitanun W."/>
            <person name="Tanasupawat S."/>
        </authorList>
    </citation>
    <scope>NUCLEOTIDE SEQUENCE</scope>
    <source>
        <strain evidence="2">7R015</strain>
    </source>
</reference>
<accession>A0ABS9YCG8</accession>
<evidence type="ECO:0008006" key="4">
    <source>
        <dbReference type="Google" id="ProtNLM"/>
    </source>
</evidence>
<sequence>MTVRRFLRAAALGTSTVLALGPLAACDGTGHSAAPAAGGSTPPAAGSVRTLPPSELCTVLTRGVAERLVPGARLTTRVGPDKGSAPDVCGYAAADGTASLSLTPASRAYPAELAAAHDLRAHPGPAGMRDVRVESVGGLGRRAFRESAYQVRAGEHLTFVVWNAGTRTWVLTSATTAKGAAAAYDGLVEVARSITAKLPVRR</sequence>
<gene>
    <name evidence="2" type="ORF">MQP27_27785</name>
</gene>
<protein>
    <recommendedName>
        <fullName evidence="4">DUF3558 domain-containing protein</fullName>
    </recommendedName>
</protein>
<comment type="caution">
    <text evidence="2">The sequence shown here is derived from an EMBL/GenBank/DDBJ whole genome shotgun (WGS) entry which is preliminary data.</text>
</comment>
<dbReference type="RefSeq" id="WP_242768638.1">
    <property type="nucleotide sequence ID" value="NZ_JALDAY010000008.1"/>
</dbReference>
<feature type="chain" id="PRO_5046545817" description="DUF3558 domain-containing protein" evidence="1">
    <location>
        <begin position="20"/>
        <end position="202"/>
    </location>
</feature>
<dbReference type="EMBL" id="JALDAY010000008">
    <property type="protein sequence ID" value="MCI3274890.1"/>
    <property type="molecule type" value="Genomic_DNA"/>
</dbReference>
<keyword evidence="3" id="KW-1185">Reference proteome</keyword>
<dbReference type="Proteomes" id="UP001165269">
    <property type="component" value="Unassembled WGS sequence"/>
</dbReference>